<evidence type="ECO:0000313" key="10">
    <source>
        <dbReference type="Proteomes" id="UP001396334"/>
    </source>
</evidence>
<dbReference type="Pfam" id="PF22918">
    <property type="entry name" value="PTEN2_C2"/>
    <property type="match status" value="1"/>
</dbReference>
<dbReference type="PANTHER" id="PTHR12305">
    <property type="entry name" value="PHOSPHATASE WITH HOMOLOGY TO TENSIN"/>
    <property type="match status" value="1"/>
</dbReference>
<feature type="domain" description="Tyrosine specific protein phosphatases" evidence="6">
    <location>
        <begin position="300"/>
        <end position="357"/>
    </location>
</feature>
<evidence type="ECO:0000256" key="3">
    <source>
        <dbReference type="ARBA" id="ARBA00022912"/>
    </source>
</evidence>
<feature type="domain" description="C2 tensin-type" evidence="8">
    <location>
        <begin position="386"/>
        <end position="511"/>
    </location>
</feature>
<dbReference type="InterPro" id="IPR051281">
    <property type="entry name" value="Dual-spec_lipid-protein_phosph"/>
</dbReference>
<dbReference type="Proteomes" id="UP001396334">
    <property type="component" value="Unassembled WGS sequence"/>
</dbReference>
<gene>
    <name evidence="9" type="ORF">V6N11_015387</name>
</gene>
<evidence type="ECO:0000256" key="4">
    <source>
        <dbReference type="ARBA" id="ARBA00023098"/>
    </source>
</evidence>
<dbReference type="InterPro" id="IPR016130">
    <property type="entry name" value="Tyr_Pase_AS"/>
</dbReference>
<dbReference type="EMBL" id="JBBPBN010000004">
    <property type="protein sequence ID" value="KAK9040213.1"/>
    <property type="molecule type" value="Genomic_DNA"/>
</dbReference>
<accession>A0ABR2TRY3</accession>
<sequence>MDSESADSSSQPQTKASDVETSAEDDTHVKRPANTNDMESHSMANNVEPPGKAYDFEPPKAADNASTVTVKTVSSPEPPPSDLPRTSSSSWTTNLNLPQPIAPPQESQAGDAGTSAFARLTSGLGLRLQSMTLTPDNHAEHTSAATQAALESFTKGIVDSSLSAVKAVQVKARHIVSQNKRRYQEGEFDLDLAYITENIIAMGFPAGDLSSGLLGFFEGFYRNKMEEVIKFFETHHKGRYKVYNLCSERLYDASLFQGKVYSHLYLPTNSTLYYGDLCFDLWVASFPFNDHNCPPLHLIKSFCQSTYSWLKGDIENVVVVHCKAGMGRTGLMICSLLLFLKFFSNAEEAIDYFNQKRCIDGKALVLPSQIRYVKYFERILTRFNGENPPARRGFRLHNCPYWIRPSITISDHSVISVSSLLMPLQLQPEDFWIKTPTKGIVIFALPREPGLAEVVGDFKIHFHDRQGDFYCWLNITMIENVTMLDASDLDGFDKRSVPYHGFQIALVMVDYDGTLKTNSKSDSANKGTEGNSSYVKDGVVEANSKQSKASRTEDGDDIFSDSDGEESGASTSKPTQPAAAVGSVTSSTPSKPAAEQIGTSKVADKNQELLSKNSSEDIAINGGGKPSTGVELPIVELIGASDIKAMAADASVFSFGDEEDYESE</sequence>
<feature type="region of interest" description="Disordered" evidence="5">
    <location>
        <begin position="1"/>
        <end position="113"/>
    </location>
</feature>
<evidence type="ECO:0000259" key="6">
    <source>
        <dbReference type="PROSITE" id="PS50056"/>
    </source>
</evidence>
<evidence type="ECO:0000256" key="1">
    <source>
        <dbReference type="ARBA" id="ARBA00007881"/>
    </source>
</evidence>
<keyword evidence="2" id="KW-0378">Hydrolase</keyword>
<dbReference type="PANTHER" id="PTHR12305:SF87">
    <property type="entry name" value="PHOSPHATIDYLINOSITOL 3,4,5-TRISPHOSPHATE 3-PHOSPHATASE AND PROTEIN-TYROSINE-PHOSPHATASE PTEN2B"/>
    <property type="match status" value="1"/>
</dbReference>
<evidence type="ECO:0000256" key="2">
    <source>
        <dbReference type="ARBA" id="ARBA00022801"/>
    </source>
</evidence>
<dbReference type="InterPro" id="IPR045101">
    <property type="entry name" value="PTP_PTEN"/>
</dbReference>
<organism evidence="9 10">
    <name type="scientific">Hibiscus sabdariffa</name>
    <name type="common">roselle</name>
    <dbReference type="NCBI Taxonomy" id="183260"/>
    <lineage>
        <taxon>Eukaryota</taxon>
        <taxon>Viridiplantae</taxon>
        <taxon>Streptophyta</taxon>
        <taxon>Embryophyta</taxon>
        <taxon>Tracheophyta</taxon>
        <taxon>Spermatophyta</taxon>
        <taxon>Magnoliopsida</taxon>
        <taxon>eudicotyledons</taxon>
        <taxon>Gunneridae</taxon>
        <taxon>Pentapetalae</taxon>
        <taxon>rosids</taxon>
        <taxon>malvids</taxon>
        <taxon>Malvales</taxon>
        <taxon>Malvaceae</taxon>
        <taxon>Malvoideae</taxon>
        <taxon>Hibiscus</taxon>
    </lineage>
</organism>
<keyword evidence="4" id="KW-0443">Lipid metabolism</keyword>
<dbReference type="SUPFAM" id="SSF52799">
    <property type="entry name" value="(Phosphotyrosine protein) phosphatases II"/>
    <property type="match status" value="1"/>
</dbReference>
<dbReference type="CDD" id="cd14509">
    <property type="entry name" value="PTP_PTEN"/>
    <property type="match status" value="1"/>
</dbReference>
<feature type="domain" description="Phosphatase tensin-type" evidence="7">
    <location>
        <begin position="181"/>
        <end position="383"/>
    </location>
</feature>
<dbReference type="Pfam" id="PF22785">
    <property type="entry name" value="Tc-R-P"/>
    <property type="match status" value="1"/>
</dbReference>
<dbReference type="InterPro" id="IPR000387">
    <property type="entry name" value="Tyr_Pase_dom"/>
</dbReference>
<reference evidence="9 10" key="1">
    <citation type="journal article" date="2024" name="G3 (Bethesda)">
        <title>Genome assembly of Hibiscus sabdariffa L. provides insights into metabolisms of medicinal natural products.</title>
        <authorList>
            <person name="Kim T."/>
        </authorList>
    </citation>
    <scope>NUCLEOTIDE SEQUENCE [LARGE SCALE GENOMIC DNA]</scope>
    <source>
        <strain evidence="9">TK-2024</strain>
        <tissue evidence="9">Old leaves</tissue>
    </source>
</reference>
<feature type="region of interest" description="Disordered" evidence="5">
    <location>
        <begin position="517"/>
        <end position="607"/>
    </location>
</feature>
<dbReference type="PROSITE" id="PS50056">
    <property type="entry name" value="TYR_PHOSPHATASE_2"/>
    <property type="match status" value="1"/>
</dbReference>
<feature type="compositionally biased region" description="Polar residues" evidence="5">
    <location>
        <begin position="33"/>
        <end position="45"/>
    </location>
</feature>
<evidence type="ECO:0000259" key="7">
    <source>
        <dbReference type="PROSITE" id="PS51181"/>
    </source>
</evidence>
<feature type="compositionally biased region" description="Polar residues" evidence="5">
    <location>
        <begin position="64"/>
        <end position="75"/>
    </location>
</feature>
<dbReference type="InterPro" id="IPR055183">
    <property type="entry name" value="PTEN2A/B_C2"/>
</dbReference>
<evidence type="ECO:0000256" key="5">
    <source>
        <dbReference type="SAM" id="MobiDB-lite"/>
    </source>
</evidence>
<dbReference type="PROSITE" id="PS51182">
    <property type="entry name" value="C2_TENSIN"/>
    <property type="match status" value="1"/>
</dbReference>
<keyword evidence="10" id="KW-1185">Reference proteome</keyword>
<keyword evidence="3" id="KW-0904">Protein phosphatase</keyword>
<feature type="compositionally biased region" description="Acidic residues" evidence="5">
    <location>
        <begin position="554"/>
        <end position="566"/>
    </location>
</feature>
<dbReference type="InterPro" id="IPR014020">
    <property type="entry name" value="Tensin_C2-dom"/>
</dbReference>
<dbReference type="InterPro" id="IPR029021">
    <property type="entry name" value="Prot-tyrosine_phosphatase-like"/>
</dbReference>
<feature type="compositionally biased region" description="Polar residues" evidence="5">
    <location>
        <begin position="1"/>
        <end position="20"/>
    </location>
</feature>
<dbReference type="Gene3D" id="3.90.190.10">
    <property type="entry name" value="Protein tyrosine phosphatase superfamily"/>
    <property type="match status" value="1"/>
</dbReference>
<name>A0ABR2TRY3_9ROSI</name>
<dbReference type="InterPro" id="IPR029023">
    <property type="entry name" value="Tensin_phosphatase"/>
</dbReference>
<comment type="caution">
    <text evidence="9">The sequence shown here is derived from an EMBL/GenBank/DDBJ whole genome shotgun (WGS) entry which is preliminary data.</text>
</comment>
<evidence type="ECO:0000259" key="8">
    <source>
        <dbReference type="PROSITE" id="PS51182"/>
    </source>
</evidence>
<dbReference type="SMART" id="SM01326">
    <property type="entry name" value="PTEN_C2"/>
    <property type="match status" value="1"/>
</dbReference>
<dbReference type="PROSITE" id="PS00383">
    <property type="entry name" value="TYR_PHOSPHATASE_1"/>
    <property type="match status" value="1"/>
</dbReference>
<evidence type="ECO:0000313" key="9">
    <source>
        <dbReference type="EMBL" id="KAK9040213.1"/>
    </source>
</evidence>
<feature type="compositionally biased region" description="Polar residues" evidence="5">
    <location>
        <begin position="517"/>
        <end position="534"/>
    </location>
</feature>
<dbReference type="PROSITE" id="PS51181">
    <property type="entry name" value="PPASE_TENSIN"/>
    <property type="match status" value="1"/>
</dbReference>
<protein>
    <submittedName>
        <fullName evidence="9">Uncharacterized protein</fullName>
    </submittedName>
</protein>
<comment type="similarity">
    <text evidence="1">Belongs to the PTEN phosphatase protein family.</text>
</comment>
<proteinExistence type="inferred from homology"/>